<dbReference type="PROSITE" id="PS00154">
    <property type="entry name" value="ATPASE_E1_E2"/>
    <property type="match status" value="1"/>
</dbReference>
<evidence type="ECO:0000256" key="13">
    <source>
        <dbReference type="ARBA" id="ARBA00022967"/>
    </source>
</evidence>
<dbReference type="InterPro" id="IPR023299">
    <property type="entry name" value="ATPase_P-typ_cyto_dom_N"/>
</dbReference>
<reference evidence="21 22" key="1">
    <citation type="submission" date="2020-04" db="EMBL/GenBank/DDBJ databases">
        <title>Rhizobium sp. S-51 isolated from soil.</title>
        <authorList>
            <person name="Dahal R.H."/>
        </authorList>
    </citation>
    <scope>NUCLEOTIDE SEQUENCE [LARGE SCALE GENOMIC DNA]</scope>
    <source>
        <strain evidence="21 22">S-51</strain>
    </source>
</reference>
<dbReference type="SUPFAM" id="SSF81653">
    <property type="entry name" value="Calcium ATPase, transduction domain A"/>
    <property type="match status" value="1"/>
</dbReference>
<feature type="transmembrane region" description="Helical" evidence="19">
    <location>
        <begin position="818"/>
        <end position="841"/>
    </location>
</feature>
<feature type="transmembrane region" description="Helical" evidence="19">
    <location>
        <begin position="94"/>
        <end position="110"/>
    </location>
</feature>
<dbReference type="InterPro" id="IPR044492">
    <property type="entry name" value="P_typ_ATPase_HD_dom"/>
</dbReference>
<organism evidence="21 22">
    <name type="scientific">Rhizobium terricola</name>
    <dbReference type="NCBI Taxonomy" id="2728849"/>
    <lineage>
        <taxon>Bacteria</taxon>
        <taxon>Pseudomonadati</taxon>
        <taxon>Pseudomonadota</taxon>
        <taxon>Alphaproteobacteria</taxon>
        <taxon>Hyphomicrobiales</taxon>
        <taxon>Rhizobiaceae</taxon>
        <taxon>Rhizobium/Agrobacterium group</taxon>
        <taxon>Rhizobium</taxon>
    </lineage>
</organism>
<keyword evidence="8" id="KW-0597">Phosphoprotein</keyword>
<dbReference type="Gene3D" id="1.20.1110.10">
    <property type="entry name" value="Calcium-transporting ATPase, transmembrane domain"/>
    <property type="match status" value="1"/>
</dbReference>
<name>A0A7Y0FUB3_9HYPH</name>
<dbReference type="NCBIfam" id="TIGR01524">
    <property type="entry name" value="ATPase-IIIB_Mg"/>
    <property type="match status" value="1"/>
</dbReference>
<dbReference type="AlphaFoldDB" id="A0A7Y0FUB3"/>
<dbReference type="InterPro" id="IPR023298">
    <property type="entry name" value="ATPase_P-typ_TM_dom_sf"/>
</dbReference>
<evidence type="ECO:0000256" key="12">
    <source>
        <dbReference type="ARBA" id="ARBA00022842"/>
    </source>
</evidence>
<gene>
    <name evidence="21" type="primary">mgtA</name>
    <name evidence="21" type="ORF">HHL25_00460</name>
</gene>
<keyword evidence="11" id="KW-0067">ATP-binding</keyword>
<comment type="catalytic activity">
    <reaction evidence="17">
        <text>Mg(2+)(out) + ATP + H2O = Mg(2+)(in) + ADP + phosphate + H(+)</text>
        <dbReference type="Rhea" id="RHEA:10260"/>
        <dbReference type="ChEBI" id="CHEBI:15377"/>
        <dbReference type="ChEBI" id="CHEBI:15378"/>
        <dbReference type="ChEBI" id="CHEBI:18420"/>
        <dbReference type="ChEBI" id="CHEBI:30616"/>
        <dbReference type="ChEBI" id="CHEBI:43474"/>
        <dbReference type="ChEBI" id="CHEBI:456216"/>
        <dbReference type="EC" id="7.2.2.14"/>
    </reaction>
</comment>
<evidence type="ECO:0000256" key="7">
    <source>
        <dbReference type="ARBA" id="ARBA00022519"/>
    </source>
</evidence>
<evidence type="ECO:0000256" key="19">
    <source>
        <dbReference type="SAM" id="Phobius"/>
    </source>
</evidence>
<keyword evidence="12" id="KW-0460">Magnesium</keyword>
<evidence type="ECO:0000256" key="4">
    <source>
        <dbReference type="ARBA" id="ARBA00012786"/>
    </source>
</evidence>
<evidence type="ECO:0000256" key="3">
    <source>
        <dbReference type="ARBA" id="ARBA00008746"/>
    </source>
</evidence>
<comment type="similarity">
    <text evidence="3">Belongs to the cation transport ATPase (P-type) (TC 3.A.3) family. Type IIIB subfamily.</text>
</comment>
<dbReference type="Gene3D" id="3.40.50.1000">
    <property type="entry name" value="HAD superfamily/HAD-like"/>
    <property type="match status" value="1"/>
</dbReference>
<dbReference type="InterPro" id="IPR023214">
    <property type="entry name" value="HAD_sf"/>
</dbReference>
<evidence type="ECO:0000256" key="2">
    <source>
        <dbReference type="ARBA" id="ARBA00004429"/>
    </source>
</evidence>
<dbReference type="InterPro" id="IPR004014">
    <property type="entry name" value="ATPase_P-typ_cation-transptr_N"/>
</dbReference>
<feature type="transmembrane region" description="Helical" evidence="19">
    <location>
        <begin position="65"/>
        <end position="88"/>
    </location>
</feature>
<dbReference type="InterPro" id="IPR006415">
    <property type="entry name" value="P-type_ATPase_IIIB"/>
</dbReference>
<feature type="domain" description="Cation-transporting P-type ATPase N-terminal" evidence="20">
    <location>
        <begin position="17"/>
        <end position="90"/>
    </location>
</feature>
<keyword evidence="13" id="KW-1278">Translocase</keyword>
<dbReference type="Proteomes" id="UP000541470">
    <property type="component" value="Unassembled WGS sequence"/>
</dbReference>
<proteinExistence type="inferred from homology"/>
<feature type="transmembrane region" description="Helical" evidence="19">
    <location>
        <begin position="793"/>
        <end position="812"/>
    </location>
</feature>
<accession>A0A7Y0FUB3</accession>
<feature type="transmembrane region" description="Helical" evidence="19">
    <location>
        <begin position="283"/>
        <end position="306"/>
    </location>
</feature>
<dbReference type="Pfam" id="PF13246">
    <property type="entry name" value="Cation_ATPase"/>
    <property type="match status" value="1"/>
</dbReference>
<dbReference type="InterPro" id="IPR006068">
    <property type="entry name" value="ATPase_P-typ_cation-transptr_C"/>
</dbReference>
<dbReference type="Gene3D" id="2.70.150.10">
    <property type="entry name" value="Calcium-transporting ATPase, cytoplasmic transduction domain A"/>
    <property type="match status" value="1"/>
</dbReference>
<dbReference type="PANTHER" id="PTHR42861">
    <property type="entry name" value="CALCIUM-TRANSPORTING ATPASE"/>
    <property type="match status" value="1"/>
</dbReference>
<feature type="region of interest" description="Disordered" evidence="18">
    <location>
        <begin position="860"/>
        <end position="879"/>
    </location>
</feature>
<dbReference type="InterPro" id="IPR059000">
    <property type="entry name" value="ATPase_P-type_domA"/>
</dbReference>
<comment type="caution">
    <text evidence="21">The sequence shown here is derived from an EMBL/GenBank/DDBJ whole genome shotgun (WGS) entry which is preliminary data.</text>
</comment>
<evidence type="ECO:0000256" key="18">
    <source>
        <dbReference type="SAM" id="MobiDB-lite"/>
    </source>
</evidence>
<dbReference type="SMART" id="SM00831">
    <property type="entry name" value="Cation_ATPase_N"/>
    <property type="match status" value="1"/>
</dbReference>
<dbReference type="SFLD" id="SFLDS00003">
    <property type="entry name" value="Haloacid_Dehalogenase"/>
    <property type="match status" value="1"/>
</dbReference>
<comment type="subcellular location">
    <subcellularLocation>
        <location evidence="2">Cell inner membrane</location>
        <topology evidence="2">Multi-pass membrane protein</topology>
    </subcellularLocation>
</comment>
<evidence type="ECO:0000313" key="21">
    <source>
        <dbReference type="EMBL" id="NML72586.1"/>
    </source>
</evidence>
<dbReference type="Gene3D" id="3.40.1110.10">
    <property type="entry name" value="Calcium-transporting ATPase, cytoplasmic domain N"/>
    <property type="match status" value="1"/>
</dbReference>
<evidence type="ECO:0000256" key="9">
    <source>
        <dbReference type="ARBA" id="ARBA00022692"/>
    </source>
</evidence>
<evidence type="ECO:0000256" key="1">
    <source>
        <dbReference type="ARBA" id="ARBA00003954"/>
    </source>
</evidence>
<dbReference type="GO" id="GO:0016887">
    <property type="term" value="F:ATP hydrolysis activity"/>
    <property type="evidence" value="ECO:0007669"/>
    <property type="project" value="InterPro"/>
</dbReference>
<feature type="transmembrane region" description="Helical" evidence="19">
    <location>
        <begin position="732"/>
        <end position="754"/>
    </location>
</feature>
<feature type="transmembrane region" description="Helical" evidence="19">
    <location>
        <begin position="760"/>
        <end position="781"/>
    </location>
</feature>
<dbReference type="EMBL" id="JABBGK010000001">
    <property type="protein sequence ID" value="NML72586.1"/>
    <property type="molecule type" value="Genomic_DNA"/>
</dbReference>
<dbReference type="PRINTS" id="PR01836">
    <property type="entry name" value="MGATPASE"/>
</dbReference>
<comment type="function">
    <text evidence="1">Mediates magnesium influx to the cytosol.</text>
</comment>
<evidence type="ECO:0000256" key="8">
    <source>
        <dbReference type="ARBA" id="ARBA00022553"/>
    </source>
</evidence>
<evidence type="ECO:0000256" key="14">
    <source>
        <dbReference type="ARBA" id="ARBA00022989"/>
    </source>
</evidence>
<dbReference type="Pfam" id="PF00690">
    <property type="entry name" value="Cation_ATPase_N"/>
    <property type="match status" value="1"/>
</dbReference>
<dbReference type="GO" id="GO:0005886">
    <property type="term" value="C:plasma membrane"/>
    <property type="evidence" value="ECO:0007669"/>
    <property type="project" value="UniProtKB-SubCell"/>
</dbReference>
<evidence type="ECO:0000256" key="5">
    <source>
        <dbReference type="ARBA" id="ARBA00013555"/>
    </source>
</evidence>
<dbReference type="InterPro" id="IPR008250">
    <property type="entry name" value="ATPase_P-typ_transduc_dom_A_sf"/>
</dbReference>
<feature type="transmembrane region" description="Helical" evidence="19">
    <location>
        <begin position="253"/>
        <end position="271"/>
    </location>
</feature>
<keyword evidence="15 19" id="KW-0472">Membrane</keyword>
<protein>
    <recommendedName>
        <fullName evidence="5">Magnesium-transporting ATPase, P-type 1</fullName>
        <ecNumber evidence="4">7.2.2.14</ecNumber>
    </recommendedName>
    <alternativeName>
        <fullName evidence="16">Mg(2+) transport ATPase, P-type 1</fullName>
    </alternativeName>
</protein>
<dbReference type="SUPFAM" id="SSF81665">
    <property type="entry name" value="Calcium ATPase, transmembrane domain M"/>
    <property type="match status" value="1"/>
</dbReference>
<dbReference type="SFLD" id="SFLDG00002">
    <property type="entry name" value="C1.7:_P-type_atpase_like"/>
    <property type="match status" value="1"/>
</dbReference>
<dbReference type="GO" id="GO:0005524">
    <property type="term" value="F:ATP binding"/>
    <property type="evidence" value="ECO:0007669"/>
    <property type="project" value="UniProtKB-KW"/>
</dbReference>
<evidence type="ECO:0000256" key="11">
    <source>
        <dbReference type="ARBA" id="ARBA00022840"/>
    </source>
</evidence>
<keyword evidence="7" id="KW-0997">Cell inner membrane</keyword>
<dbReference type="SFLD" id="SFLDF00027">
    <property type="entry name" value="p-type_atpase"/>
    <property type="match status" value="1"/>
</dbReference>
<keyword evidence="14 19" id="KW-1133">Transmembrane helix</keyword>
<keyword evidence="22" id="KW-1185">Reference proteome</keyword>
<dbReference type="NCBIfam" id="TIGR01494">
    <property type="entry name" value="ATPase_P-type"/>
    <property type="match status" value="2"/>
</dbReference>
<dbReference type="InterPro" id="IPR036412">
    <property type="entry name" value="HAD-like_sf"/>
</dbReference>
<evidence type="ECO:0000256" key="10">
    <source>
        <dbReference type="ARBA" id="ARBA00022741"/>
    </source>
</evidence>
<dbReference type="Pfam" id="PF00122">
    <property type="entry name" value="E1-E2_ATPase"/>
    <property type="match status" value="1"/>
</dbReference>
<keyword evidence="9 19" id="KW-0812">Transmembrane</keyword>
<evidence type="ECO:0000256" key="15">
    <source>
        <dbReference type="ARBA" id="ARBA00023136"/>
    </source>
</evidence>
<dbReference type="SUPFAM" id="SSF56784">
    <property type="entry name" value="HAD-like"/>
    <property type="match status" value="1"/>
</dbReference>
<evidence type="ECO:0000259" key="20">
    <source>
        <dbReference type="SMART" id="SM00831"/>
    </source>
</evidence>
<keyword evidence="6" id="KW-1003">Cell membrane</keyword>
<evidence type="ECO:0000256" key="6">
    <source>
        <dbReference type="ARBA" id="ARBA00022475"/>
    </source>
</evidence>
<evidence type="ECO:0000256" key="16">
    <source>
        <dbReference type="ARBA" id="ARBA00029806"/>
    </source>
</evidence>
<evidence type="ECO:0000313" key="22">
    <source>
        <dbReference type="Proteomes" id="UP000541470"/>
    </source>
</evidence>
<dbReference type="InterPro" id="IPR001757">
    <property type="entry name" value="P_typ_ATPase"/>
</dbReference>
<sequence>MSSVATPVSVDPTELHAYWSLPQSDLLADLGTGEKGLSTDTAQARLKQVGANVFRDESRWLGLRIFFGQFKSPLVLILVVAAAISIAVGEWREAIIITIIVLASSLLSFYQEYSASRAVEELKARIGFKAKVWRDGTLGALPANLLVPGDVIELAAGDLIPADAVILSATDLFVSQSALTGETFPVEKRPGEVSKEAVLANRSNVVFTGSSVRSGIGRAVIVETGSATEYGTIAGHLQVEPPETDFARGIRHFGYLMTRVTLIIVVVIFAGNLLLERPLIDSLLFALAIAVGLTPELLPAIVSVTLSNGARRMAAGGVIVRRLASIENLGSMNLLCTDKTGTLTEGVVRLDRLEGPLGTADNALLTFAALNARLQNGMANPLDDAIDTAATGAGTDTSKFRKVGEIPYDFLRKRLSVIVEEPGKPGQRLITKGALANILEISTTYLEGGESRPLDAETRQTLEKRFSDWSAEGFRVLGLAVRHFDTPPETYHRDSETEVTFAGFLLFSDPPKQGIVETLAALARRGIAVKVITGDNRYVAAHLARSVGLSADHILTGEELSRTADEALAALASKTDLFVEIDPNQKQRIVAALRGRGHVVGYLGDGINDAPALHEADIGISVEGAADVAQQAADMVLVDKNLDVLLDGVDNGRKTFANTLKYVSTTTSANFGNMISMSVASFVLPFQPLLAKQILLNNFLSDIPSLTIASDNVDEQAVMLPQRWNIDYVQRFMIVFGLISTVFDMLTFGFLMVMTKETAAIFQTGWFVESLITELAIVLVIRTAKPAWKSRPGRWLLISTIAVIVLALSVPYLPGADWFGFVPLPPGVLAGLAIITLLYLIASEVAKHWFFTHEHARRTTRQHPRRRRAAKPTRRVGTV</sequence>
<dbReference type="GO" id="GO:0015444">
    <property type="term" value="F:P-type magnesium transporter activity"/>
    <property type="evidence" value="ECO:0007669"/>
    <property type="project" value="UniProtKB-EC"/>
</dbReference>
<dbReference type="InterPro" id="IPR018303">
    <property type="entry name" value="ATPase_P-typ_P_site"/>
</dbReference>
<keyword evidence="10" id="KW-0547">Nucleotide-binding</keyword>
<dbReference type="Pfam" id="PF00689">
    <property type="entry name" value="Cation_ATPase_C"/>
    <property type="match status" value="1"/>
</dbReference>
<evidence type="ECO:0000256" key="17">
    <source>
        <dbReference type="ARBA" id="ARBA00047295"/>
    </source>
</evidence>
<dbReference type="RefSeq" id="WP_169586198.1">
    <property type="nucleotide sequence ID" value="NZ_JABBGK010000001.1"/>
</dbReference>
<dbReference type="EC" id="7.2.2.14" evidence="4"/>